<gene>
    <name evidence="1" type="ORF">RirG_188070</name>
</gene>
<reference evidence="1 2" key="1">
    <citation type="submission" date="2014-02" db="EMBL/GenBank/DDBJ databases">
        <title>Single nucleus genome sequencing reveals high similarity among nuclei of an endomycorrhizal fungus.</title>
        <authorList>
            <person name="Lin K."/>
            <person name="Geurts R."/>
            <person name="Zhang Z."/>
            <person name="Limpens E."/>
            <person name="Saunders D.G."/>
            <person name="Mu D."/>
            <person name="Pang E."/>
            <person name="Cao H."/>
            <person name="Cha H."/>
            <person name="Lin T."/>
            <person name="Zhou Q."/>
            <person name="Shang Y."/>
            <person name="Li Y."/>
            <person name="Ivanov S."/>
            <person name="Sharma T."/>
            <person name="Velzen R.V."/>
            <person name="Ruijter N.D."/>
            <person name="Aanen D.K."/>
            <person name="Win J."/>
            <person name="Kamoun S."/>
            <person name="Bisseling T."/>
            <person name="Huang S."/>
        </authorList>
    </citation>
    <scope>NUCLEOTIDE SEQUENCE [LARGE SCALE GENOMIC DNA]</scope>
    <source>
        <strain evidence="2">DAOM197198w</strain>
    </source>
</reference>
<sequence>MYAVLSLRSLLKLFPIMADIEKVLIKRKFPNHLLRSPMSTHHLKKIQKSYCEEMIHQCHSQHHHHLMMVRPAQIHSHRIVPMKLKQTRHLKKKQRNQKLNENIKQIQKIQSHERSCYNSCSCHTNSLSMKFSDFDK</sequence>
<comment type="caution">
    <text evidence="1">The sequence shown here is derived from an EMBL/GenBank/DDBJ whole genome shotgun (WGS) entry which is preliminary data.</text>
</comment>
<dbReference type="EMBL" id="JEMT01026363">
    <property type="protein sequence ID" value="EXX59550.1"/>
    <property type="molecule type" value="Genomic_DNA"/>
</dbReference>
<dbReference type="AlphaFoldDB" id="A0A015IYS1"/>
<organism evidence="1 2">
    <name type="scientific">Rhizophagus irregularis (strain DAOM 197198w)</name>
    <name type="common">Glomus intraradices</name>
    <dbReference type="NCBI Taxonomy" id="1432141"/>
    <lineage>
        <taxon>Eukaryota</taxon>
        <taxon>Fungi</taxon>
        <taxon>Fungi incertae sedis</taxon>
        <taxon>Mucoromycota</taxon>
        <taxon>Glomeromycotina</taxon>
        <taxon>Glomeromycetes</taxon>
        <taxon>Glomerales</taxon>
        <taxon>Glomeraceae</taxon>
        <taxon>Rhizophagus</taxon>
    </lineage>
</organism>
<protein>
    <submittedName>
        <fullName evidence="1">Uncharacterized protein</fullName>
    </submittedName>
</protein>
<accession>A0A015IYS1</accession>
<keyword evidence="2" id="KW-1185">Reference proteome</keyword>
<evidence type="ECO:0000313" key="1">
    <source>
        <dbReference type="EMBL" id="EXX59550.1"/>
    </source>
</evidence>
<proteinExistence type="predicted"/>
<dbReference type="Proteomes" id="UP000022910">
    <property type="component" value="Unassembled WGS sequence"/>
</dbReference>
<evidence type="ECO:0000313" key="2">
    <source>
        <dbReference type="Proteomes" id="UP000022910"/>
    </source>
</evidence>
<dbReference type="HOGENOM" id="CLU_1876564_0_0_1"/>
<name>A0A015IYS1_RHIIW</name>